<dbReference type="SMART" id="SM00110">
    <property type="entry name" value="C1Q"/>
    <property type="match status" value="1"/>
</dbReference>
<dbReference type="InterPro" id="IPR050822">
    <property type="entry name" value="Cerebellin_Synaptic_Org"/>
</dbReference>
<dbReference type="InParanoid" id="K1PYB4"/>
<organism evidence="4">
    <name type="scientific">Magallana gigas</name>
    <name type="common">Pacific oyster</name>
    <name type="synonym">Crassostrea gigas</name>
    <dbReference type="NCBI Taxonomy" id="29159"/>
    <lineage>
        <taxon>Eukaryota</taxon>
        <taxon>Metazoa</taxon>
        <taxon>Spiralia</taxon>
        <taxon>Lophotrochozoa</taxon>
        <taxon>Mollusca</taxon>
        <taxon>Bivalvia</taxon>
        <taxon>Autobranchia</taxon>
        <taxon>Pteriomorphia</taxon>
        <taxon>Ostreida</taxon>
        <taxon>Ostreoidea</taxon>
        <taxon>Ostreidae</taxon>
        <taxon>Magallana</taxon>
    </lineage>
</organism>
<dbReference type="PROSITE" id="PS50871">
    <property type="entry name" value="C1Q"/>
    <property type="match status" value="1"/>
</dbReference>
<dbReference type="Gene3D" id="2.60.120.40">
    <property type="match status" value="1"/>
</dbReference>
<evidence type="ECO:0000256" key="1">
    <source>
        <dbReference type="ARBA" id="ARBA00004613"/>
    </source>
</evidence>
<dbReference type="Pfam" id="PF00386">
    <property type="entry name" value="C1q"/>
    <property type="match status" value="1"/>
</dbReference>
<keyword evidence="2" id="KW-0964">Secreted</keyword>
<dbReference type="AlphaFoldDB" id="K1PYB4"/>
<name>K1PYB4_MAGGI</name>
<accession>K1PYB4</accession>
<dbReference type="PANTHER" id="PTHR22923">
    <property type="entry name" value="CEREBELLIN-RELATED"/>
    <property type="match status" value="1"/>
</dbReference>
<dbReference type="HOGENOM" id="CLU_001074_8_3_1"/>
<dbReference type="PANTHER" id="PTHR22923:SF102">
    <property type="entry name" value="CEREBELLIN 13-RELATED"/>
    <property type="match status" value="1"/>
</dbReference>
<keyword evidence="3" id="KW-0732">Signal</keyword>
<evidence type="ECO:0000256" key="3">
    <source>
        <dbReference type="ARBA" id="ARBA00022729"/>
    </source>
</evidence>
<dbReference type="InterPro" id="IPR001073">
    <property type="entry name" value="C1q_dom"/>
</dbReference>
<gene>
    <name evidence="4" type="ORF">CGI_10011469</name>
</gene>
<protein>
    <submittedName>
        <fullName evidence="4">C1q-related factor</fullName>
    </submittedName>
</protein>
<evidence type="ECO:0000313" key="4">
    <source>
        <dbReference type="EMBL" id="EKC26608.1"/>
    </source>
</evidence>
<dbReference type="PRINTS" id="PR00007">
    <property type="entry name" value="COMPLEMNTC1Q"/>
</dbReference>
<dbReference type="EMBL" id="JH816086">
    <property type="protein sequence ID" value="EKC26608.1"/>
    <property type="molecule type" value="Genomic_DNA"/>
</dbReference>
<comment type="subcellular location">
    <subcellularLocation>
        <location evidence="1">Secreted</location>
    </subcellularLocation>
</comment>
<evidence type="ECO:0000256" key="2">
    <source>
        <dbReference type="ARBA" id="ARBA00022525"/>
    </source>
</evidence>
<reference evidence="4" key="1">
    <citation type="journal article" date="2012" name="Nature">
        <title>The oyster genome reveals stress adaptation and complexity of shell formation.</title>
        <authorList>
            <person name="Zhang G."/>
            <person name="Fang X."/>
            <person name="Guo X."/>
            <person name="Li L."/>
            <person name="Luo R."/>
            <person name="Xu F."/>
            <person name="Yang P."/>
            <person name="Zhang L."/>
            <person name="Wang X."/>
            <person name="Qi H."/>
            <person name="Xiong Z."/>
            <person name="Que H."/>
            <person name="Xie Y."/>
            <person name="Holland P.W."/>
            <person name="Paps J."/>
            <person name="Zhu Y."/>
            <person name="Wu F."/>
            <person name="Chen Y."/>
            <person name="Wang J."/>
            <person name="Peng C."/>
            <person name="Meng J."/>
            <person name="Yang L."/>
            <person name="Liu J."/>
            <person name="Wen B."/>
            <person name="Zhang N."/>
            <person name="Huang Z."/>
            <person name="Zhu Q."/>
            <person name="Feng Y."/>
            <person name="Mount A."/>
            <person name="Hedgecock D."/>
            <person name="Xu Z."/>
            <person name="Liu Y."/>
            <person name="Domazet-Loso T."/>
            <person name="Du Y."/>
            <person name="Sun X."/>
            <person name="Zhang S."/>
            <person name="Liu B."/>
            <person name="Cheng P."/>
            <person name="Jiang X."/>
            <person name="Li J."/>
            <person name="Fan D."/>
            <person name="Wang W."/>
            <person name="Fu W."/>
            <person name="Wang T."/>
            <person name="Wang B."/>
            <person name="Zhang J."/>
            <person name="Peng Z."/>
            <person name="Li Y."/>
            <person name="Li N."/>
            <person name="Wang J."/>
            <person name="Chen M."/>
            <person name="He Y."/>
            <person name="Tan F."/>
            <person name="Song X."/>
            <person name="Zheng Q."/>
            <person name="Huang R."/>
            <person name="Yang H."/>
            <person name="Du X."/>
            <person name="Chen L."/>
            <person name="Yang M."/>
            <person name="Gaffney P.M."/>
            <person name="Wang S."/>
            <person name="Luo L."/>
            <person name="She Z."/>
            <person name="Ming Y."/>
            <person name="Huang W."/>
            <person name="Zhang S."/>
            <person name="Huang B."/>
            <person name="Zhang Y."/>
            <person name="Qu T."/>
            <person name="Ni P."/>
            <person name="Miao G."/>
            <person name="Wang J."/>
            <person name="Wang Q."/>
            <person name="Steinberg C.E."/>
            <person name="Wang H."/>
            <person name="Li N."/>
            <person name="Qian L."/>
            <person name="Zhang G."/>
            <person name="Li Y."/>
            <person name="Yang H."/>
            <person name="Liu X."/>
            <person name="Wang J."/>
            <person name="Yin Y."/>
            <person name="Wang J."/>
        </authorList>
    </citation>
    <scope>NUCLEOTIDE SEQUENCE [LARGE SCALE GENOMIC DNA]</scope>
    <source>
        <strain evidence="4">05x7-T-G4-1.051#20</strain>
    </source>
</reference>
<dbReference type="SUPFAM" id="SSF49842">
    <property type="entry name" value="TNF-like"/>
    <property type="match status" value="1"/>
</dbReference>
<sequence>MKTKKTRVVQNLGNDHQFVEGLDAKKKDAISTKFAEGTVKTKNVAFYSFLTKNLHEPSTNHVMVYDNVVTNIGWHYNRYTGVFTAPQSGTYVFTFTVYCYPGSGVSLHLVANSQIFDGVLCNAQGADWHRSASSTAVKQINQGDTIFIRTHHNIATVGDIRSYDNARTCFAGWVLF</sequence>
<dbReference type="GO" id="GO:0005576">
    <property type="term" value="C:extracellular region"/>
    <property type="evidence" value="ECO:0007669"/>
    <property type="project" value="UniProtKB-SubCell"/>
</dbReference>
<proteinExistence type="predicted"/>
<dbReference type="InterPro" id="IPR008983">
    <property type="entry name" value="Tumour_necrosis_fac-like_dom"/>
</dbReference>